<reference evidence="2" key="1">
    <citation type="submission" date="2020-05" db="EMBL/GenBank/DDBJ databases">
        <authorList>
            <person name="Chiriac C."/>
            <person name="Salcher M."/>
            <person name="Ghai R."/>
            <person name="Kavagutti S V."/>
        </authorList>
    </citation>
    <scope>NUCLEOTIDE SEQUENCE</scope>
</reference>
<organism evidence="2">
    <name type="scientific">uncultured Caudovirales phage</name>
    <dbReference type="NCBI Taxonomy" id="2100421"/>
    <lineage>
        <taxon>Viruses</taxon>
        <taxon>Duplodnaviria</taxon>
        <taxon>Heunggongvirae</taxon>
        <taxon>Uroviricota</taxon>
        <taxon>Caudoviricetes</taxon>
        <taxon>Peduoviridae</taxon>
        <taxon>Maltschvirus</taxon>
        <taxon>Maltschvirus maltsch</taxon>
    </lineage>
</organism>
<name>A0A6J5PVE3_9CAUD</name>
<protein>
    <submittedName>
        <fullName evidence="2">Uncharacterized protein</fullName>
    </submittedName>
</protein>
<dbReference type="EMBL" id="LR796927">
    <property type="protein sequence ID" value="CAB4175859.1"/>
    <property type="molecule type" value="Genomic_DNA"/>
</dbReference>
<evidence type="ECO:0000313" key="2">
    <source>
        <dbReference type="EMBL" id="CAB4175859.1"/>
    </source>
</evidence>
<accession>A0A6J5PVE3</accession>
<gene>
    <name evidence="2" type="ORF">UFOVP996_52</name>
</gene>
<evidence type="ECO:0000256" key="1">
    <source>
        <dbReference type="SAM" id="MobiDB-lite"/>
    </source>
</evidence>
<sequence>MLMQPKNWATFQHYKDRCPPWIKLHRDLLNDREFMRLPLASKALAPLLWLLASESKDGTFDGSLDELVFRLHITDKEYKDGIKPLIDKGFFVSDSTMLATSKQPAIPETERETETKRETKTEAPEGVSLEVWNSFVKQRKAKRAQITDMVIGNIKREAESAGWSLEDAFKEIVVRNWQSFKADWVAKPVNKADQVFTTVPSRFERDPALVAVEQKLKEGVPMPPEIKAALERLRK</sequence>
<proteinExistence type="predicted"/>
<feature type="region of interest" description="Disordered" evidence="1">
    <location>
        <begin position="102"/>
        <end position="123"/>
    </location>
</feature>
<feature type="compositionally biased region" description="Basic and acidic residues" evidence="1">
    <location>
        <begin position="108"/>
        <end position="123"/>
    </location>
</feature>